<accession>A0A2K3KJQ0</accession>
<evidence type="ECO:0000259" key="1">
    <source>
        <dbReference type="Pfam" id="PF07727"/>
    </source>
</evidence>
<protein>
    <submittedName>
        <fullName evidence="2">Retrotransposon Ty1-copia peptide</fullName>
    </submittedName>
</protein>
<proteinExistence type="predicted"/>
<dbReference type="InterPro" id="IPR013103">
    <property type="entry name" value="RVT_2"/>
</dbReference>
<dbReference type="AlphaFoldDB" id="A0A2K3KJQ0"/>
<dbReference type="Pfam" id="PF07727">
    <property type="entry name" value="RVT_2"/>
    <property type="match status" value="1"/>
</dbReference>
<dbReference type="Proteomes" id="UP000236291">
    <property type="component" value="Unassembled WGS sequence"/>
</dbReference>
<sequence length="32" mass="3705">MHQPPGFRNPQYPEHVCLLKKSLYGLKQAPRA</sequence>
<evidence type="ECO:0000313" key="2">
    <source>
        <dbReference type="EMBL" id="PNX66502.1"/>
    </source>
</evidence>
<reference evidence="2 3" key="2">
    <citation type="journal article" date="2017" name="Front. Plant Sci.">
        <title>Gene Classification and Mining of Molecular Markers Useful in Red Clover (Trifolium pratense) Breeding.</title>
        <authorList>
            <person name="Istvanek J."/>
            <person name="Dluhosova J."/>
            <person name="Dluhos P."/>
            <person name="Patkova L."/>
            <person name="Nedelnik J."/>
            <person name="Repkova J."/>
        </authorList>
    </citation>
    <scope>NUCLEOTIDE SEQUENCE [LARGE SCALE GENOMIC DNA]</scope>
    <source>
        <strain evidence="3">cv. Tatra</strain>
        <tissue evidence="2">Young leaves</tissue>
    </source>
</reference>
<feature type="non-terminal residue" evidence="2">
    <location>
        <position position="32"/>
    </location>
</feature>
<feature type="domain" description="Reverse transcriptase Ty1/copia-type" evidence="1">
    <location>
        <begin position="1"/>
        <end position="32"/>
    </location>
</feature>
<name>A0A2K3KJQ0_TRIPR</name>
<organism evidence="2 3">
    <name type="scientific">Trifolium pratense</name>
    <name type="common">Red clover</name>
    <dbReference type="NCBI Taxonomy" id="57577"/>
    <lineage>
        <taxon>Eukaryota</taxon>
        <taxon>Viridiplantae</taxon>
        <taxon>Streptophyta</taxon>
        <taxon>Embryophyta</taxon>
        <taxon>Tracheophyta</taxon>
        <taxon>Spermatophyta</taxon>
        <taxon>Magnoliopsida</taxon>
        <taxon>eudicotyledons</taxon>
        <taxon>Gunneridae</taxon>
        <taxon>Pentapetalae</taxon>
        <taxon>rosids</taxon>
        <taxon>fabids</taxon>
        <taxon>Fabales</taxon>
        <taxon>Fabaceae</taxon>
        <taxon>Papilionoideae</taxon>
        <taxon>50 kb inversion clade</taxon>
        <taxon>NPAAA clade</taxon>
        <taxon>Hologalegina</taxon>
        <taxon>IRL clade</taxon>
        <taxon>Trifolieae</taxon>
        <taxon>Trifolium</taxon>
    </lineage>
</organism>
<evidence type="ECO:0000313" key="3">
    <source>
        <dbReference type="Proteomes" id="UP000236291"/>
    </source>
</evidence>
<comment type="caution">
    <text evidence="2">The sequence shown here is derived from an EMBL/GenBank/DDBJ whole genome shotgun (WGS) entry which is preliminary data.</text>
</comment>
<dbReference type="EMBL" id="ASHM01194393">
    <property type="protein sequence ID" value="PNX66502.1"/>
    <property type="molecule type" value="Genomic_DNA"/>
</dbReference>
<reference evidence="2 3" key="1">
    <citation type="journal article" date="2014" name="Am. J. Bot.">
        <title>Genome assembly and annotation for red clover (Trifolium pratense; Fabaceae).</title>
        <authorList>
            <person name="Istvanek J."/>
            <person name="Jaros M."/>
            <person name="Krenek A."/>
            <person name="Repkova J."/>
        </authorList>
    </citation>
    <scope>NUCLEOTIDE SEQUENCE [LARGE SCALE GENOMIC DNA]</scope>
    <source>
        <strain evidence="3">cv. Tatra</strain>
        <tissue evidence="2">Young leaves</tissue>
    </source>
</reference>
<gene>
    <name evidence="2" type="ORF">L195_g063081</name>
</gene>